<comment type="function">
    <text evidence="7">Essential cell division protein.</text>
</comment>
<sequence length="118" mass="13208">MVSNAARKYEEEQVPVTPIDQPQPGVQPVRWSRFERLLMVVGSAVTLLLIIALLSTKISINTRQHNLQDLQSKVAQVKNNNASDRQEIADLTSQGNLKKIAQKYGLSDKNSNVRNVNK</sequence>
<evidence type="ECO:0000256" key="1">
    <source>
        <dbReference type="ARBA" id="ARBA00022475"/>
    </source>
</evidence>
<comment type="subcellular location">
    <subcellularLocation>
        <location evidence="7">Cell membrane</location>
        <topology evidence="7">Single-pass type II membrane protein</topology>
    </subcellularLocation>
    <text evidence="7">Localizes to the division septum where it forms a ring structure.</text>
</comment>
<dbReference type="RefSeq" id="WP_003712697.1">
    <property type="nucleotide sequence ID" value="NZ_AZGE01000018.1"/>
</dbReference>
<comment type="caution">
    <text evidence="10">The sequence shown here is derived from an EMBL/GenBank/DDBJ whole genome shotgun (WGS) entry which is preliminary data.</text>
</comment>
<dbReference type="GO" id="GO:0043093">
    <property type="term" value="P:FtsZ-dependent cytokinesis"/>
    <property type="evidence" value="ECO:0007669"/>
    <property type="project" value="UniProtKB-UniRule"/>
</dbReference>
<evidence type="ECO:0000256" key="6">
    <source>
        <dbReference type="ARBA" id="ARBA00023306"/>
    </source>
</evidence>
<protein>
    <recommendedName>
        <fullName evidence="7">Cell division protein FtsL</fullName>
    </recommendedName>
</protein>
<keyword evidence="3 7" id="KW-0812">Transmembrane</keyword>
<dbReference type="InterPro" id="IPR007060">
    <property type="entry name" value="FtsL/DivIC"/>
</dbReference>
<keyword evidence="1 7" id="KW-1003">Cell membrane</keyword>
<evidence type="ECO:0000256" key="8">
    <source>
        <dbReference type="SAM" id="Coils"/>
    </source>
</evidence>
<evidence type="ECO:0000256" key="9">
    <source>
        <dbReference type="SAM" id="MobiDB-lite"/>
    </source>
</evidence>
<feature type="region of interest" description="Disordered" evidence="9">
    <location>
        <begin position="1"/>
        <end position="25"/>
    </location>
</feature>
<dbReference type="GeneID" id="78173353"/>
<dbReference type="PATRIC" id="fig|1423779.3.peg.637"/>
<accession>A0A0R1WLA2</accession>
<dbReference type="AlphaFoldDB" id="A0A0R1WLA2"/>
<dbReference type="HAMAP" id="MF_00910">
    <property type="entry name" value="FtsL"/>
    <property type="match status" value="1"/>
</dbReference>
<keyword evidence="6 7" id="KW-0131">Cell cycle</keyword>
<dbReference type="Proteomes" id="UP000050973">
    <property type="component" value="Unassembled WGS sequence"/>
</dbReference>
<gene>
    <name evidence="7" type="primary">ftsL</name>
    <name evidence="10" type="ORF">FC49_GL000628</name>
</gene>
<organism evidence="10 11">
    <name type="scientific">Limosilactobacillus oris DSM 4864</name>
    <dbReference type="NCBI Taxonomy" id="1423779"/>
    <lineage>
        <taxon>Bacteria</taxon>
        <taxon>Bacillati</taxon>
        <taxon>Bacillota</taxon>
        <taxon>Bacilli</taxon>
        <taxon>Lactobacillales</taxon>
        <taxon>Lactobacillaceae</taxon>
        <taxon>Limosilactobacillus</taxon>
    </lineage>
</organism>
<keyword evidence="4 7" id="KW-1133">Transmembrane helix</keyword>
<evidence type="ECO:0000256" key="7">
    <source>
        <dbReference type="HAMAP-Rule" id="MF_00910"/>
    </source>
</evidence>
<dbReference type="GO" id="GO:0005886">
    <property type="term" value="C:plasma membrane"/>
    <property type="evidence" value="ECO:0007669"/>
    <property type="project" value="UniProtKB-SubCell"/>
</dbReference>
<keyword evidence="2 7" id="KW-0132">Cell division</keyword>
<evidence type="ECO:0000313" key="10">
    <source>
        <dbReference type="EMBL" id="KRM14972.1"/>
    </source>
</evidence>
<evidence type="ECO:0000256" key="5">
    <source>
        <dbReference type="ARBA" id="ARBA00023136"/>
    </source>
</evidence>
<evidence type="ECO:0000256" key="4">
    <source>
        <dbReference type="ARBA" id="ARBA00022989"/>
    </source>
</evidence>
<feature type="transmembrane region" description="Helical" evidence="7">
    <location>
        <begin position="37"/>
        <end position="55"/>
    </location>
</feature>
<evidence type="ECO:0000256" key="3">
    <source>
        <dbReference type="ARBA" id="ARBA00022692"/>
    </source>
</evidence>
<dbReference type="InterPro" id="IPR011922">
    <property type="entry name" value="Cell_div_FtsL"/>
</dbReference>
<proteinExistence type="inferred from homology"/>
<comment type="similarity">
    <text evidence="7">Belongs to the FtsL family.</text>
</comment>
<dbReference type="Pfam" id="PF04977">
    <property type="entry name" value="DivIC"/>
    <property type="match status" value="1"/>
</dbReference>
<dbReference type="EMBL" id="AZGE01000018">
    <property type="protein sequence ID" value="KRM14972.1"/>
    <property type="molecule type" value="Genomic_DNA"/>
</dbReference>
<dbReference type="GO" id="GO:0032153">
    <property type="term" value="C:cell division site"/>
    <property type="evidence" value="ECO:0007669"/>
    <property type="project" value="UniProtKB-UniRule"/>
</dbReference>
<name>A0A0R1WLA2_9LACO</name>
<reference evidence="10 11" key="1">
    <citation type="journal article" date="2015" name="Genome Announc.">
        <title>Expanding the biotechnology potential of lactobacilli through comparative genomics of 213 strains and associated genera.</title>
        <authorList>
            <person name="Sun Z."/>
            <person name="Harris H.M."/>
            <person name="McCann A."/>
            <person name="Guo C."/>
            <person name="Argimon S."/>
            <person name="Zhang W."/>
            <person name="Yang X."/>
            <person name="Jeffery I.B."/>
            <person name="Cooney J.C."/>
            <person name="Kagawa T.F."/>
            <person name="Liu W."/>
            <person name="Song Y."/>
            <person name="Salvetti E."/>
            <person name="Wrobel A."/>
            <person name="Rasinkangas P."/>
            <person name="Parkhill J."/>
            <person name="Rea M.C."/>
            <person name="O'Sullivan O."/>
            <person name="Ritari J."/>
            <person name="Douillard F.P."/>
            <person name="Paul Ross R."/>
            <person name="Yang R."/>
            <person name="Briner A.E."/>
            <person name="Felis G.E."/>
            <person name="de Vos W.M."/>
            <person name="Barrangou R."/>
            <person name="Klaenhammer T.R."/>
            <person name="Caufield P.W."/>
            <person name="Cui Y."/>
            <person name="Zhang H."/>
            <person name="O'Toole P.W."/>
        </authorList>
    </citation>
    <scope>NUCLEOTIDE SEQUENCE [LARGE SCALE GENOMIC DNA]</scope>
    <source>
        <strain evidence="10 11">DSM 4864</strain>
    </source>
</reference>
<evidence type="ECO:0000313" key="11">
    <source>
        <dbReference type="Proteomes" id="UP000050973"/>
    </source>
</evidence>
<evidence type="ECO:0000256" key="2">
    <source>
        <dbReference type="ARBA" id="ARBA00022618"/>
    </source>
</evidence>
<feature type="coiled-coil region" evidence="8">
    <location>
        <begin position="60"/>
        <end position="94"/>
    </location>
</feature>
<keyword evidence="5 7" id="KW-0472">Membrane</keyword>
<keyword evidence="8" id="KW-0175">Coiled coil</keyword>